<accession>C7HT97</accession>
<dbReference type="InterPro" id="IPR019554">
    <property type="entry name" value="Soluble_ligand-bd"/>
</dbReference>
<dbReference type="SUPFAM" id="SSF46548">
    <property type="entry name" value="alpha-helical ferredoxin"/>
    <property type="match status" value="1"/>
</dbReference>
<dbReference type="Pfam" id="PF13375">
    <property type="entry name" value="RnfC_N"/>
    <property type="match status" value="1"/>
</dbReference>
<evidence type="ECO:0000256" key="7">
    <source>
        <dbReference type="ARBA" id="ARBA00023014"/>
    </source>
</evidence>
<dbReference type="GO" id="GO:0051539">
    <property type="term" value="F:4 iron, 4 sulfur cluster binding"/>
    <property type="evidence" value="ECO:0007669"/>
    <property type="project" value="UniProtKB-KW"/>
</dbReference>
<evidence type="ECO:0000256" key="8">
    <source>
        <dbReference type="HAMAP-Rule" id="MF_00461"/>
    </source>
</evidence>
<feature type="binding site" evidence="8">
    <location>
        <position position="372"/>
    </location>
    <ligand>
        <name>[4Fe-4S] cluster</name>
        <dbReference type="ChEBI" id="CHEBI:49883"/>
        <label>1</label>
    </ligand>
</feature>
<proteinExistence type="inferred from homology"/>
<evidence type="ECO:0000256" key="5">
    <source>
        <dbReference type="ARBA" id="ARBA00022982"/>
    </source>
</evidence>
<organism evidence="10 11">
    <name type="scientific">Anaerococcus vaginalis ATCC 51170</name>
    <dbReference type="NCBI Taxonomy" id="655811"/>
    <lineage>
        <taxon>Bacteria</taxon>
        <taxon>Bacillati</taxon>
        <taxon>Bacillota</taxon>
        <taxon>Tissierellia</taxon>
        <taxon>Tissierellales</taxon>
        <taxon>Peptoniphilaceae</taxon>
        <taxon>Anaerococcus</taxon>
    </lineage>
</organism>
<keyword evidence="5 8" id="KW-0249">Electron transport</keyword>
<sequence length="443" mass="48129">MKGEIMALENLTFANGVKIPEYKELSEKKDLIVAKIPKTVTIPLTQHIGAPSKCLVKKNDEVKIGQLIGEAVGNFSCNIHSSVNGKVSSVIDIQTASGKNSKAVVIDTEGYDQEINYERKDVTNLTKEKIVEAMKENGLVGMGGASFPAHIKYSPNKPIDTVIINGAECEPYVTCDDFILKTKPEVIVDALELLVQAVDAKKGIIAIEDNKAEAIEKVKKALANKNSSKLEVATMVTKYPQGDEKRIINAVLHREVPSGGLPMDVGVIVSNVSSANAVYEAVYYGKPLIERYMTVTGHGIKNPSNFLVRIGTSFDHMIEEAGGLTEEAGKVINGGPMMGIAQPNINQPVEKASNCILVLNKEESKAPITNPCIRCAKCVNVCPVGLMPLLIHKFSLKEKFDKAQDLHILDCIECGSCSYICPSKRPLVEAIRFGKRQIRQAGK</sequence>
<evidence type="ECO:0000313" key="10">
    <source>
        <dbReference type="EMBL" id="EEU12975.1"/>
    </source>
</evidence>
<comment type="function">
    <text evidence="8">Part of a membrane-bound complex that couples electron transfer with translocation of ions across the membrane.</text>
</comment>
<dbReference type="PROSITE" id="PS51379">
    <property type="entry name" value="4FE4S_FER_2"/>
    <property type="match status" value="2"/>
</dbReference>
<dbReference type="GO" id="GO:0046872">
    <property type="term" value="F:metal ion binding"/>
    <property type="evidence" value="ECO:0007669"/>
    <property type="project" value="UniProtKB-KW"/>
</dbReference>
<dbReference type="InterPro" id="IPR037225">
    <property type="entry name" value="Nuo51_FMN-bd_sf"/>
</dbReference>
<evidence type="ECO:0000256" key="2">
    <source>
        <dbReference type="ARBA" id="ARBA00022485"/>
    </source>
</evidence>
<keyword evidence="8" id="KW-1278">Translocase</keyword>
<evidence type="ECO:0000313" key="11">
    <source>
        <dbReference type="Proteomes" id="UP000003821"/>
    </source>
</evidence>
<feature type="domain" description="4Fe-4S ferredoxin-type" evidence="9">
    <location>
        <begin position="402"/>
        <end position="431"/>
    </location>
</feature>
<dbReference type="GO" id="GO:0005886">
    <property type="term" value="C:plasma membrane"/>
    <property type="evidence" value="ECO:0007669"/>
    <property type="project" value="UniProtKB-SubCell"/>
</dbReference>
<feature type="domain" description="4Fe-4S ferredoxin-type" evidence="9">
    <location>
        <begin position="365"/>
        <end position="392"/>
    </location>
</feature>
<dbReference type="InterPro" id="IPR017896">
    <property type="entry name" value="4Fe4S_Fe-S-bd"/>
</dbReference>
<feature type="binding site" evidence="8">
    <location>
        <position position="421"/>
    </location>
    <ligand>
        <name>[4Fe-4S] cluster</name>
        <dbReference type="ChEBI" id="CHEBI:49883"/>
        <label>1</label>
    </ligand>
</feature>
<keyword evidence="2 8" id="KW-0004">4Fe-4S</keyword>
<feature type="binding site" evidence="8">
    <location>
        <position position="417"/>
    </location>
    <ligand>
        <name>[4Fe-4S] cluster</name>
        <dbReference type="ChEBI" id="CHEBI:49883"/>
        <label>2</label>
    </ligand>
</feature>
<feature type="binding site" evidence="8">
    <location>
        <position position="375"/>
    </location>
    <ligand>
        <name>[4Fe-4S] cluster</name>
        <dbReference type="ChEBI" id="CHEBI:49883"/>
        <label>1</label>
    </ligand>
</feature>
<feature type="binding site" evidence="8">
    <location>
        <position position="411"/>
    </location>
    <ligand>
        <name>[4Fe-4S] cluster</name>
        <dbReference type="ChEBI" id="CHEBI:49883"/>
        <label>2</label>
    </ligand>
</feature>
<dbReference type="SUPFAM" id="SSF142019">
    <property type="entry name" value="Nqo1 FMN-binding domain-like"/>
    <property type="match status" value="1"/>
</dbReference>
<evidence type="ECO:0000256" key="1">
    <source>
        <dbReference type="ARBA" id="ARBA00022448"/>
    </source>
</evidence>
<dbReference type="Gene3D" id="3.40.50.11540">
    <property type="entry name" value="NADH-ubiquinone oxidoreductase 51kDa subunit"/>
    <property type="match status" value="1"/>
</dbReference>
<dbReference type="InterPro" id="IPR011538">
    <property type="entry name" value="Nuo51_FMN-bd"/>
</dbReference>
<dbReference type="AlphaFoldDB" id="C7HT97"/>
<keyword evidence="1 8" id="KW-0813">Transport</keyword>
<dbReference type="Pfam" id="PF01512">
    <property type="entry name" value="Complex1_51K"/>
    <property type="match status" value="1"/>
</dbReference>
<dbReference type="InterPro" id="IPR017900">
    <property type="entry name" value="4Fe4S_Fe_S_CS"/>
</dbReference>
<protein>
    <recommendedName>
        <fullName evidence="8">Ion-translocating oxidoreductase complex subunit C</fullName>
        <ecNumber evidence="8">7.-.-.-</ecNumber>
    </recommendedName>
    <alternativeName>
        <fullName evidence="8">Rnf electron transport complex subunit C</fullName>
    </alternativeName>
</protein>
<dbReference type="NCBIfam" id="TIGR01945">
    <property type="entry name" value="rnfC"/>
    <property type="match status" value="1"/>
</dbReference>
<dbReference type="Pfam" id="PF13237">
    <property type="entry name" value="Fer4_10"/>
    <property type="match status" value="1"/>
</dbReference>
<evidence type="ECO:0000259" key="9">
    <source>
        <dbReference type="PROSITE" id="PS51379"/>
    </source>
</evidence>
<dbReference type="PANTHER" id="PTHR43034:SF2">
    <property type="entry name" value="ION-TRANSLOCATING OXIDOREDUCTASE COMPLEX SUBUNIT C"/>
    <property type="match status" value="1"/>
</dbReference>
<evidence type="ECO:0000256" key="4">
    <source>
        <dbReference type="ARBA" id="ARBA00022737"/>
    </source>
</evidence>
<dbReference type="InterPro" id="IPR010208">
    <property type="entry name" value="Ion_transpt_RnfC/RsxC"/>
</dbReference>
<dbReference type="Pfam" id="PF10531">
    <property type="entry name" value="SLBB"/>
    <property type="match status" value="1"/>
</dbReference>
<name>C7HT97_9FIRM</name>
<dbReference type="EMBL" id="ACXU01000006">
    <property type="protein sequence ID" value="EEU12975.1"/>
    <property type="molecule type" value="Genomic_DNA"/>
</dbReference>
<dbReference type="GO" id="GO:0009055">
    <property type="term" value="F:electron transfer activity"/>
    <property type="evidence" value="ECO:0007669"/>
    <property type="project" value="InterPro"/>
</dbReference>
<comment type="similarity">
    <text evidence="8">Belongs to the 4Fe4S bacterial-type ferredoxin family. RnfC subfamily.</text>
</comment>
<comment type="cofactor">
    <cofactor evidence="8">
        <name>[4Fe-4S] cluster</name>
        <dbReference type="ChEBI" id="CHEBI:49883"/>
    </cofactor>
    <text evidence="8">Binds 2 [4Fe-4S] clusters per subunit.</text>
</comment>
<reference evidence="10 11" key="1">
    <citation type="submission" date="2009-08" db="EMBL/GenBank/DDBJ databases">
        <authorList>
            <person name="Muzny D."/>
            <person name="Qin X."/>
            <person name="Deng J."/>
            <person name="Jiang H."/>
            <person name="Liu Y."/>
            <person name="Qu J."/>
            <person name="Song X.-Z."/>
            <person name="Zhang L."/>
            <person name="Thornton R."/>
            <person name="Coyle M."/>
            <person name="Francisco L."/>
            <person name="Jackson L."/>
            <person name="Javaid M."/>
            <person name="Korchina V."/>
            <person name="Kovar C."/>
            <person name="Mata R."/>
            <person name="Mathew T."/>
            <person name="Ngo R."/>
            <person name="Nguyen L."/>
            <person name="Nguyen N."/>
            <person name="Okwuonu G."/>
            <person name="Ongeri F."/>
            <person name="Pham C."/>
            <person name="Simmons D."/>
            <person name="Wilczek-Boney K."/>
            <person name="Hale W."/>
            <person name="Jakkamsetti A."/>
            <person name="Pham P."/>
            <person name="Ruth R."/>
            <person name="San Lucas F."/>
            <person name="Warren J."/>
            <person name="Zhang J."/>
            <person name="Zhao Z."/>
            <person name="Zhou C."/>
            <person name="Zhu D."/>
            <person name="Lee S."/>
            <person name="Bess C."/>
            <person name="Blankenburg K."/>
            <person name="Forbes L."/>
            <person name="Fu Q."/>
            <person name="Gubbala S."/>
            <person name="Hirani K."/>
            <person name="Jayaseelan J.C."/>
            <person name="Lara F."/>
            <person name="Munidasa M."/>
            <person name="Palculict T."/>
            <person name="Patil S."/>
            <person name="Pu L.-L."/>
            <person name="Saada N."/>
            <person name="Tang L."/>
            <person name="Weissenberger G."/>
            <person name="Zhu Y."/>
            <person name="Hemphill L."/>
            <person name="Shang Y."/>
            <person name="Youmans B."/>
            <person name="Ayvaz T."/>
            <person name="Ross M."/>
            <person name="Santibanez J."/>
            <person name="Aqrawi P."/>
            <person name="Gross S."/>
            <person name="Joshi V."/>
            <person name="Fowler G."/>
            <person name="Nazareth L."/>
            <person name="Reid J."/>
            <person name="Worley K."/>
            <person name="Petrosino J."/>
            <person name="Highlander S."/>
            <person name="Gibbs R."/>
            <person name="Gibbs R."/>
        </authorList>
    </citation>
    <scope>NUCLEOTIDE SEQUENCE [LARGE SCALE GENOMIC DNA]</scope>
    <source>
        <strain evidence="10 11">ATCC 51170</strain>
    </source>
</reference>
<dbReference type="eggNOG" id="COG4656">
    <property type="taxonomic scope" value="Bacteria"/>
</dbReference>
<keyword evidence="11" id="KW-1185">Reference proteome</keyword>
<comment type="subunit">
    <text evidence="8">The complex is composed of six subunits: RnfA, RnfB, RnfC, RnfD, RnfE and RnfG.</text>
</comment>
<dbReference type="Gene3D" id="3.30.70.20">
    <property type="match status" value="1"/>
</dbReference>
<keyword evidence="6 8" id="KW-0408">Iron</keyword>
<keyword evidence="3 8" id="KW-0479">Metal-binding</keyword>
<evidence type="ECO:0000256" key="3">
    <source>
        <dbReference type="ARBA" id="ARBA00022723"/>
    </source>
</evidence>
<evidence type="ECO:0000256" key="6">
    <source>
        <dbReference type="ARBA" id="ARBA00023004"/>
    </source>
</evidence>
<dbReference type="EC" id="7.-.-.-" evidence="8"/>
<dbReference type="HOGENOM" id="CLU_010808_6_0_9"/>
<dbReference type="InterPro" id="IPR026902">
    <property type="entry name" value="RnfC_N"/>
</dbReference>
<gene>
    <name evidence="8 10" type="primary">rnfC</name>
    <name evidence="10" type="ORF">HMPREF0078_0498</name>
</gene>
<dbReference type="PROSITE" id="PS00198">
    <property type="entry name" value="4FE4S_FER_1"/>
    <property type="match status" value="1"/>
</dbReference>
<dbReference type="Proteomes" id="UP000003821">
    <property type="component" value="Unassembled WGS sequence"/>
</dbReference>
<keyword evidence="7 8" id="KW-0411">Iron-sulfur</keyword>
<keyword evidence="8" id="KW-0472">Membrane</keyword>
<feature type="binding site" evidence="8">
    <location>
        <position position="378"/>
    </location>
    <ligand>
        <name>[4Fe-4S] cluster</name>
        <dbReference type="ChEBI" id="CHEBI:49883"/>
        <label>1</label>
    </ligand>
</feature>
<comment type="subcellular location">
    <subcellularLocation>
        <location evidence="8">Cell membrane</location>
        <topology evidence="8">Peripheral membrane protein</topology>
    </subcellularLocation>
</comment>
<keyword evidence="4 8" id="KW-0677">Repeat</keyword>
<dbReference type="NCBIfam" id="NF003454">
    <property type="entry name" value="PRK05035.1"/>
    <property type="match status" value="1"/>
</dbReference>
<dbReference type="GO" id="GO:0022900">
    <property type="term" value="P:electron transport chain"/>
    <property type="evidence" value="ECO:0007669"/>
    <property type="project" value="UniProtKB-UniRule"/>
</dbReference>
<comment type="caution">
    <text evidence="10">The sequence shown here is derived from an EMBL/GenBank/DDBJ whole genome shotgun (WGS) entry which is preliminary data.</text>
</comment>
<dbReference type="HAMAP" id="MF_00461">
    <property type="entry name" value="RsxC_RnfC"/>
    <property type="match status" value="1"/>
</dbReference>
<dbReference type="PANTHER" id="PTHR43034">
    <property type="entry name" value="ION-TRANSLOCATING OXIDOREDUCTASE COMPLEX SUBUNIT C"/>
    <property type="match status" value="1"/>
</dbReference>
<feature type="binding site" evidence="8">
    <location>
        <position position="382"/>
    </location>
    <ligand>
        <name>[4Fe-4S] cluster</name>
        <dbReference type="ChEBI" id="CHEBI:49883"/>
        <label>2</label>
    </ligand>
</feature>
<feature type="binding site" evidence="8">
    <location>
        <position position="414"/>
    </location>
    <ligand>
        <name>[4Fe-4S] cluster</name>
        <dbReference type="ChEBI" id="CHEBI:49883"/>
        <label>2</label>
    </ligand>
</feature>
<keyword evidence="8" id="KW-1003">Cell membrane</keyword>